<feature type="coiled-coil region" evidence="1">
    <location>
        <begin position="399"/>
        <end position="512"/>
    </location>
</feature>
<reference evidence="3" key="1">
    <citation type="submission" date="2019-08" db="EMBL/GenBank/DDBJ databases">
        <authorList>
            <person name="Liu F."/>
        </authorList>
    </citation>
    <scope>NUCLEOTIDE SEQUENCE [LARGE SCALE GENOMIC DNA]</scope>
    <source>
        <strain evidence="3">PA1801</strain>
        <tissue evidence="3">Leaf</tissue>
    </source>
</reference>
<dbReference type="Pfam" id="PF24924">
    <property type="entry name" value="DUF7745"/>
    <property type="match status" value="1"/>
</dbReference>
<evidence type="ECO:0000256" key="1">
    <source>
        <dbReference type="SAM" id="Coils"/>
    </source>
</evidence>
<evidence type="ECO:0000313" key="3">
    <source>
        <dbReference type="EMBL" id="KAA3486000.1"/>
    </source>
</evidence>
<evidence type="ECO:0000313" key="4">
    <source>
        <dbReference type="Proteomes" id="UP000325315"/>
    </source>
</evidence>
<name>A0A5B6WVP3_9ROSI</name>
<keyword evidence="4" id="KW-1185">Reference proteome</keyword>
<dbReference type="PANTHER" id="PTHR48200">
    <property type="entry name" value="PROTEIN, PUTATIVE-RELATED"/>
    <property type="match status" value="1"/>
</dbReference>
<keyword evidence="1" id="KW-0175">Coiled coil</keyword>
<comment type="caution">
    <text evidence="3">The sequence shown here is derived from an EMBL/GenBank/DDBJ whole genome shotgun (WGS) entry which is preliminary data.</text>
</comment>
<dbReference type="OrthoDB" id="1430424at2759"/>
<gene>
    <name evidence="3" type="ORF">EPI10_029963</name>
</gene>
<proteinExistence type="predicted"/>
<dbReference type="AlphaFoldDB" id="A0A5B6WVP3"/>
<protein>
    <recommendedName>
        <fullName evidence="2">DUF7745 domain-containing protein</fullName>
    </recommendedName>
</protein>
<dbReference type="InterPro" id="IPR056647">
    <property type="entry name" value="DUF7745"/>
</dbReference>
<feature type="domain" description="DUF7745" evidence="2">
    <location>
        <begin position="63"/>
        <end position="369"/>
    </location>
</feature>
<sequence length="514" mass="60037">MENEFLDKVGDNAAIRAWSEQTQLRKGDSLVDGYVSELWDFTRVSITQNEFRELKDIWAQWGDEAKQLFYRDYGDLPYLLDIKVDKHLFRAMTQFWNVAYSCFTFGEVDLVPTLEEYTTLLRCSRFQADKVYFRAPSVPTFVKKLMSITGMSEQWVTARIQEKGEGKCIHWVSLRDLILTHPDEKKKIDVFALCIYGLVIFPKALRHIDEGVIDLFDRLSKGATPVPAILAETFRSLSACQKAGEGRFIGCAQLLLVWFHSHFWRVGRISCQVFSEDYSPLKEAAATTRRDDLTEERWMEILQNLRKEDVEWRAPWLVSDEVLYRCGNFDWVPLLGVWGAVGYAPLLVLRQYKAARFIPVTHGLAQSEFAYKGESYKKRVLEISKVCLQVIPSKIEIIKQDFERQSLDLGKKIEKLEEEKMFLKLDVEAQKSEVEKVKKEKRVIEEDRDSLKIKYKKMRLSIKNAGLGKTSEQWRQEVQEEKAKADYWEKKFREIQLRNKALEENLAESLNEQD</sequence>
<dbReference type="Proteomes" id="UP000325315">
    <property type="component" value="Unassembled WGS sequence"/>
</dbReference>
<organism evidence="3 4">
    <name type="scientific">Gossypium australe</name>
    <dbReference type="NCBI Taxonomy" id="47621"/>
    <lineage>
        <taxon>Eukaryota</taxon>
        <taxon>Viridiplantae</taxon>
        <taxon>Streptophyta</taxon>
        <taxon>Embryophyta</taxon>
        <taxon>Tracheophyta</taxon>
        <taxon>Spermatophyta</taxon>
        <taxon>Magnoliopsida</taxon>
        <taxon>eudicotyledons</taxon>
        <taxon>Gunneridae</taxon>
        <taxon>Pentapetalae</taxon>
        <taxon>rosids</taxon>
        <taxon>malvids</taxon>
        <taxon>Malvales</taxon>
        <taxon>Malvaceae</taxon>
        <taxon>Malvoideae</taxon>
        <taxon>Gossypium</taxon>
    </lineage>
</organism>
<dbReference type="EMBL" id="SMMG02000001">
    <property type="protein sequence ID" value="KAA3486000.1"/>
    <property type="molecule type" value="Genomic_DNA"/>
</dbReference>
<dbReference type="PANTHER" id="PTHR48200:SF1">
    <property type="entry name" value="AMINOTRANSFERASE-LIKE PLANT MOBILE DOMAIN-CONTAINING PROTEIN"/>
    <property type="match status" value="1"/>
</dbReference>
<evidence type="ECO:0000259" key="2">
    <source>
        <dbReference type="Pfam" id="PF24924"/>
    </source>
</evidence>
<accession>A0A5B6WVP3</accession>